<evidence type="ECO:0000313" key="3">
    <source>
        <dbReference type="Proteomes" id="UP000789396"/>
    </source>
</evidence>
<sequence>MNNNNSDEGGEGNNSILGLFIIFVVIFTIATFISSAITLKQKESAAASNADQDPFEYMTKFKSWVIINDYSLNRYS</sequence>
<feature type="transmembrane region" description="Helical" evidence="1">
    <location>
        <begin position="16"/>
        <end position="39"/>
    </location>
</feature>
<keyword evidence="1" id="KW-0812">Transmembrane</keyword>
<keyword evidence="1" id="KW-0472">Membrane</keyword>
<dbReference type="EMBL" id="CAJVPZ010000652">
    <property type="protein sequence ID" value="CAG8472298.1"/>
    <property type="molecule type" value="Genomic_DNA"/>
</dbReference>
<evidence type="ECO:0000313" key="2">
    <source>
        <dbReference type="EMBL" id="CAG8472298.1"/>
    </source>
</evidence>
<reference evidence="2" key="1">
    <citation type="submission" date="2021-06" db="EMBL/GenBank/DDBJ databases">
        <authorList>
            <person name="Kallberg Y."/>
            <person name="Tangrot J."/>
            <person name="Rosling A."/>
        </authorList>
    </citation>
    <scope>NUCLEOTIDE SEQUENCE</scope>
    <source>
        <strain evidence="2">IN212</strain>
    </source>
</reference>
<evidence type="ECO:0000256" key="1">
    <source>
        <dbReference type="SAM" id="Phobius"/>
    </source>
</evidence>
<dbReference type="Proteomes" id="UP000789396">
    <property type="component" value="Unassembled WGS sequence"/>
</dbReference>
<keyword evidence="1" id="KW-1133">Transmembrane helix</keyword>
<gene>
    <name evidence="2" type="ORF">RFULGI_LOCUS1174</name>
</gene>
<dbReference type="AlphaFoldDB" id="A0A9N8Z870"/>
<protein>
    <submittedName>
        <fullName evidence="2">13471_t:CDS:1</fullName>
    </submittedName>
</protein>
<comment type="caution">
    <text evidence="2">The sequence shown here is derived from an EMBL/GenBank/DDBJ whole genome shotgun (WGS) entry which is preliminary data.</text>
</comment>
<keyword evidence="3" id="KW-1185">Reference proteome</keyword>
<name>A0A9N8Z870_9GLOM</name>
<accession>A0A9N8Z870</accession>
<organism evidence="2 3">
    <name type="scientific">Racocetra fulgida</name>
    <dbReference type="NCBI Taxonomy" id="60492"/>
    <lineage>
        <taxon>Eukaryota</taxon>
        <taxon>Fungi</taxon>
        <taxon>Fungi incertae sedis</taxon>
        <taxon>Mucoromycota</taxon>
        <taxon>Glomeromycotina</taxon>
        <taxon>Glomeromycetes</taxon>
        <taxon>Diversisporales</taxon>
        <taxon>Gigasporaceae</taxon>
        <taxon>Racocetra</taxon>
    </lineage>
</organism>
<proteinExistence type="predicted"/>